<dbReference type="SUPFAM" id="SSF81665">
    <property type="entry name" value="Calcium ATPase, transmembrane domain M"/>
    <property type="match status" value="1"/>
</dbReference>
<sequence length="794" mass="87877">MSKKKCEHCRLSFDENLMLSDDNVKFFCCTGCKNVYEIVHTQGFDEFYSRLGKTTLNPVNSNQNISENIQSLYQNYVKNDNQICKINLIIEGIHCAACIWLNEKVLFATKGILQVDINATNNKAMIVWDDTEIGLAEILARINAIGYRAYAYDAQREDSRLTTKRREFYTKLLVGVFCVMNIMWIAVAQYSGYFMGIDAQTRDILNFAEFILATPVLFYTGSSFFAGYKIAIKSKTPNMDMLIATGATLAYIYSLYAMFSRKGEVYFDSVAMIITFVFAGKFLEILSKKRANDTIDALNSMIISQINIKDQDGIKTKQIDEVRVGDIVVLKAGDKALIDGVIVSGEAEFDYSCLNGESLPVELKVGDELKSGSICLDGYVEYEAKAEFKNSLLNKIITMLENANLKKPNIQTLANQLSAKFSITILSIALVTFCVWAYLDGFEIALITAISVIVIACPCALALATPVSTLVGLSVGLKNSVIFKEARMIESLAKCDTIVFDKTGTLTKGKLFVTHAEIFKPELIDLIKAIANVSNHPVSKAVARHLTNDSSLKLSQVKEIPARGVSGMYNNKQILAGNAKLLMQNEIFTNEKNGVSEYFVAFEKEIIAKFDLSDELRQNAKKVIDEIKNLGYDTHILSGDKADVVRSVAHELEINQFKAEVMPDEKAFYIQNLSSKNVLMVGDGINDTLAMSYASVAVCMGSGADVSLQKSDVVLLNDDLASLLMAIKISKRTLKTIKQNLAFSLCYNALTIPLAVLGYVIPLVAAVSMSLSSIIVILNALRIKKCNFVSKRRN</sequence>
<organism evidence="17 18">
    <name type="scientific">Campylobacter majalis</name>
    <dbReference type="NCBI Taxonomy" id="2790656"/>
    <lineage>
        <taxon>Bacteria</taxon>
        <taxon>Pseudomonadati</taxon>
        <taxon>Campylobacterota</taxon>
        <taxon>Epsilonproteobacteria</taxon>
        <taxon>Campylobacterales</taxon>
        <taxon>Campylobacteraceae</taxon>
        <taxon>Campylobacter</taxon>
    </lineage>
</organism>
<dbReference type="InterPro" id="IPR023298">
    <property type="entry name" value="ATPase_P-typ_TM_dom_sf"/>
</dbReference>
<dbReference type="InterPro" id="IPR001757">
    <property type="entry name" value="P_typ_ATPase"/>
</dbReference>
<evidence type="ECO:0000256" key="13">
    <source>
        <dbReference type="ARBA" id="ARBA00023065"/>
    </source>
</evidence>
<dbReference type="InterPro" id="IPR044492">
    <property type="entry name" value="P_typ_ATPase_HD_dom"/>
</dbReference>
<keyword evidence="14 15" id="KW-0472">Membrane</keyword>
<feature type="transmembrane region" description="Helical" evidence="15">
    <location>
        <begin position="265"/>
        <end position="283"/>
    </location>
</feature>
<dbReference type="SFLD" id="SFLDG00002">
    <property type="entry name" value="C1.7:_P-type_atpase_like"/>
    <property type="match status" value="1"/>
</dbReference>
<dbReference type="Pfam" id="PF00403">
    <property type="entry name" value="HMA"/>
    <property type="match status" value="1"/>
</dbReference>
<feature type="transmembrane region" description="Helical" evidence="15">
    <location>
        <begin position="444"/>
        <end position="477"/>
    </location>
</feature>
<keyword evidence="12 15" id="KW-1133">Transmembrane helix</keyword>
<dbReference type="RefSeq" id="WP_229931946.1">
    <property type="nucleotide sequence ID" value="NZ_CAJHOF010000001.1"/>
</dbReference>
<dbReference type="PRINTS" id="PR00119">
    <property type="entry name" value="CATATPASE"/>
</dbReference>
<dbReference type="NCBIfam" id="TIGR01494">
    <property type="entry name" value="ATPase_P-type"/>
    <property type="match status" value="1"/>
</dbReference>
<dbReference type="SUPFAM" id="SSF55008">
    <property type="entry name" value="HMA, heavy metal-associated domain"/>
    <property type="match status" value="1"/>
</dbReference>
<keyword evidence="7 15" id="KW-0479">Metal-binding</keyword>
<dbReference type="Gene3D" id="1.20.1110.10">
    <property type="entry name" value="Calcium-transporting ATPase, transmembrane domain"/>
    <property type="match status" value="1"/>
</dbReference>
<evidence type="ECO:0000256" key="5">
    <source>
        <dbReference type="ARBA" id="ARBA00022553"/>
    </source>
</evidence>
<name>A0ABN7K2W4_9BACT</name>
<dbReference type="PANTHER" id="PTHR43520">
    <property type="entry name" value="ATP7, ISOFORM B"/>
    <property type="match status" value="1"/>
</dbReference>
<keyword evidence="5" id="KW-0597">Phosphoprotein</keyword>
<dbReference type="Pfam" id="PF00122">
    <property type="entry name" value="E1-E2_ATPase"/>
    <property type="match status" value="1"/>
</dbReference>
<dbReference type="SFLD" id="SFLDS00003">
    <property type="entry name" value="Haloacid_Dehalogenase"/>
    <property type="match status" value="1"/>
</dbReference>
<dbReference type="Pfam" id="PF12156">
    <property type="entry name" value="ATPase-cat_bd"/>
    <property type="match status" value="1"/>
</dbReference>
<keyword evidence="10" id="KW-0460">Magnesium</keyword>
<dbReference type="InterPro" id="IPR036412">
    <property type="entry name" value="HAD-like_sf"/>
</dbReference>
<dbReference type="PANTHER" id="PTHR43520:SF5">
    <property type="entry name" value="CATION-TRANSPORTING P-TYPE ATPASE-RELATED"/>
    <property type="match status" value="1"/>
</dbReference>
<evidence type="ECO:0000259" key="16">
    <source>
        <dbReference type="PROSITE" id="PS50846"/>
    </source>
</evidence>
<keyword evidence="3" id="KW-0813">Transport</keyword>
<protein>
    <submittedName>
        <fullName evidence="17">Copper-importing P-type ATPase A</fullName>
    </submittedName>
</protein>
<evidence type="ECO:0000313" key="17">
    <source>
        <dbReference type="EMBL" id="CAD7286862.1"/>
    </source>
</evidence>
<dbReference type="NCBIfam" id="TIGR01512">
    <property type="entry name" value="ATPase-IB2_Cd"/>
    <property type="match status" value="1"/>
</dbReference>
<feature type="transmembrane region" description="Helical" evidence="15">
    <location>
        <begin position="417"/>
        <end position="438"/>
    </location>
</feature>
<dbReference type="Gene3D" id="3.40.1110.10">
    <property type="entry name" value="Calcium-transporting ATPase, cytoplasmic domain N"/>
    <property type="match status" value="1"/>
</dbReference>
<evidence type="ECO:0000256" key="2">
    <source>
        <dbReference type="ARBA" id="ARBA00006024"/>
    </source>
</evidence>
<feature type="transmembrane region" description="Helical" evidence="15">
    <location>
        <begin position="741"/>
        <end position="761"/>
    </location>
</feature>
<dbReference type="InterPro" id="IPR021993">
    <property type="entry name" value="ATPase-cat-bd"/>
</dbReference>
<dbReference type="SFLD" id="SFLDF00027">
    <property type="entry name" value="p-type_atpase"/>
    <property type="match status" value="1"/>
</dbReference>
<keyword evidence="11" id="KW-1278">Translocase</keyword>
<dbReference type="SUPFAM" id="SSF81653">
    <property type="entry name" value="Calcium ATPase, transduction domain A"/>
    <property type="match status" value="1"/>
</dbReference>
<keyword evidence="9 15" id="KW-0067">ATP-binding</keyword>
<comment type="caution">
    <text evidence="17">The sequence shown here is derived from an EMBL/GenBank/DDBJ whole genome shotgun (WGS) entry which is preliminary data.</text>
</comment>
<dbReference type="PRINTS" id="PR00943">
    <property type="entry name" value="CUATPASE"/>
</dbReference>
<evidence type="ECO:0000256" key="14">
    <source>
        <dbReference type="ARBA" id="ARBA00023136"/>
    </source>
</evidence>
<reference evidence="17 18" key="1">
    <citation type="submission" date="2020-11" db="EMBL/GenBank/DDBJ databases">
        <authorList>
            <person name="Peeters C."/>
        </authorList>
    </citation>
    <scope>NUCLEOTIDE SEQUENCE [LARGE SCALE GENOMIC DNA]</scope>
    <source>
        <strain evidence="17 18">LMG 7974</strain>
    </source>
</reference>
<evidence type="ECO:0000256" key="10">
    <source>
        <dbReference type="ARBA" id="ARBA00022842"/>
    </source>
</evidence>
<comment type="similarity">
    <text evidence="2 15">Belongs to the cation transport ATPase (P-type) (TC 3.A.3) family. Type IB subfamily.</text>
</comment>
<dbReference type="InterPro" id="IPR023299">
    <property type="entry name" value="ATPase_P-typ_cyto_dom_N"/>
</dbReference>
<comment type="subcellular location">
    <subcellularLocation>
        <location evidence="1">Cell membrane</location>
        <topology evidence="1">Multi-pass membrane protein</topology>
    </subcellularLocation>
</comment>
<feature type="domain" description="HMA" evidence="16">
    <location>
        <begin position="84"/>
        <end position="150"/>
    </location>
</feature>
<dbReference type="InterPro" id="IPR018303">
    <property type="entry name" value="ATPase_P-typ_P_site"/>
</dbReference>
<keyword evidence="13" id="KW-0406">Ion transport</keyword>
<keyword evidence="8 15" id="KW-0547">Nucleotide-binding</keyword>
<evidence type="ECO:0000256" key="1">
    <source>
        <dbReference type="ARBA" id="ARBA00004651"/>
    </source>
</evidence>
<evidence type="ECO:0000256" key="7">
    <source>
        <dbReference type="ARBA" id="ARBA00022723"/>
    </source>
</evidence>
<proteinExistence type="inferred from homology"/>
<evidence type="ECO:0000313" key="18">
    <source>
        <dbReference type="Proteomes" id="UP000789803"/>
    </source>
</evidence>
<dbReference type="InterPro" id="IPR027256">
    <property type="entry name" value="P-typ_ATPase_IB"/>
</dbReference>
<evidence type="ECO:0000256" key="3">
    <source>
        <dbReference type="ARBA" id="ARBA00022448"/>
    </source>
</evidence>
<feature type="transmembrane region" description="Helical" evidence="15">
    <location>
        <begin position="207"/>
        <end position="228"/>
    </location>
</feature>
<evidence type="ECO:0000256" key="6">
    <source>
        <dbReference type="ARBA" id="ARBA00022692"/>
    </source>
</evidence>
<dbReference type="Gene3D" id="2.70.150.10">
    <property type="entry name" value="Calcium-transporting ATPase, cytoplasmic transduction domain A"/>
    <property type="match status" value="1"/>
</dbReference>
<dbReference type="NCBIfam" id="TIGR01525">
    <property type="entry name" value="ATPase-IB_hvy"/>
    <property type="match status" value="1"/>
</dbReference>
<dbReference type="InterPro" id="IPR008250">
    <property type="entry name" value="ATPase_P-typ_transduc_dom_A_sf"/>
</dbReference>
<evidence type="ECO:0000256" key="8">
    <source>
        <dbReference type="ARBA" id="ARBA00022741"/>
    </source>
</evidence>
<keyword evidence="18" id="KW-1185">Reference proteome</keyword>
<dbReference type="Gene3D" id="3.30.70.100">
    <property type="match status" value="1"/>
</dbReference>
<dbReference type="EMBL" id="CAJHOF010000001">
    <property type="protein sequence ID" value="CAD7286862.1"/>
    <property type="molecule type" value="Genomic_DNA"/>
</dbReference>
<dbReference type="NCBIfam" id="TIGR01511">
    <property type="entry name" value="ATPase-IB1_Cu"/>
    <property type="match status" value="1"/>
</dbReference>
<dbReference type="Gene3D" id="3.40.50.1000">
    <property type="entry name" value="HAD superfamily/HAD-like"/>
    <property type="match status" value="1"/>
</dbReference>
<dbReference type="Pfam" id="PF00702">
    <property type="entry name" value="Hydrolase"/>
    <property type="match status" value="1"/>
</dbReference>
<evidence type="ECO:0000256" key="15">
    <source>
        <dbReference type="RuleBase" id="RU362081"/>
    </source>
</evidence>
<accession>A0ABN7K2W4</accession>
<dbReference type="InterPro" id="IPR006121">
    <property type="entry name" value="HMA_dom"/>
</dbReference>
<evidence type="ECO:0000256" key="4">
    <source>
        <dbReference type="ARBA" id="ARBA00022475"/>
    </source>
</evidence>
<dbReference type="SUPFAM" id="SSF56784">
    <property type="entry name" value="HAD-like"/>
    <property type="match status" value="1"/>
</dbReference>
<dbReference type="Proteomes" id="UP000789803">
    <property type="component" value="Unassembled WGS sequence"/>
</dbReference>
<dbReference type="InterPro" id="IPR036163">
    <property type="entry name" value="HMA_dom_sf"/>
</dbReference>
<feature type="transmembrane region" description="Helical" evidence="15">
    <location>
        <begin position="767"/>
        <end position="783"/>
    </location>
</feature>
<dbReference type="PROSITE" id="PS00154">
    <property type="entry name" value="ATPASE_E1_E2"/>
    <property type="match status" value="1"/>
</dbReference>
<feature type="transmembrane region" description="Helical" evidence="15">
    <location>
        <begin position="168"/>
        <end position="187"/>
    </location>
</feature>
<gene>
    <name evidence="17" type="primary">copA</name>
    <name evidence="17" type="ORF">LMG7974_00121</name>
</gene>
<keyword evidence="4 15" id="KW-1003">Cell membrane</keyword>
<dbReference type="InterPro" id="IPR059000">
    <property type="entry name" value="ATPase_P-type_domA"/>
</dbReference>
<dbReference type="InterPro" id="IPR023214">
    <property type="entry name" value="HAD_sf"/>
</dbReference>
<evidence type="ECO:0000256" key="9">
    <source>
        <dbReference type="ARBA" id="ARBA00022840"/>
    </source>
</evidence>
<dbReference type="CDD" id="cd02079">
    <property type="entry name" value="P-type_ATPase_HM"/>
    <property type="match status" value="1"/>
</dbReference>
<keyword evidence="6 15" id="KW-0812">Transmembrane</keyword>
<dbReference type="PROSITE" id="PS50846">
    <property type="entry name" value="HMA_2"/>
    <property type="match status" value="1"/>
</dbReference>
<dbReference type="CDD" id="cd00371">
    <property type="entry name" value="HMA"/>
    <property type="match status" value="1"/>
</dbReference>
<evidence type="ECO:0000256" key="11">
    <source>
        <dbReference type="ARBA" id="ARBA00022967"/>
    </source>
</evidence>
<evidence type="ECO:0000256" key="12">
    <source>
        <dbReference type="ARBA" id="ARBA00022989"/>
    </source>
</evidence>
<feature type="transmembrane region" description="Helical" evidence="15">
    <location>
        <begin position="240"/>
        <end position="259"/>
    </location>
</feature>